<accession>A0A1R3L2Z9</accession>
<comment type="caution">
    <text evidence="4">The sequence shown here is derived from an EMBL/GenBank/DDBJ whole genome shotgun (WGS) entry which is preliminary data.</text>
</comment>
<dbReference type="EMBL" id="AWUE01011651">
    <property type="protein sequence ID" value="OMP10525.1"/>
    <property type="molecule type" value="Genomic_DNA"/>
</dbReference>
<dbReference type="EMBL" id="AWUE01003463">
    <property type="protein sequence ID" value="OMP13715.1"/>
    <property type="molecule type" value="Genomic_DNA"/>
</dbReference>
<gene>
    <name evidence="5" type="ORF">COLO4_01046</name>
    <name evidence="4" type="ORF">COLO4_01095</name>
    <name evidence="3" type="ORF">COLO4_04057</name>
    <name evidence="2" type="ORF">COLO4_04458</name>
</gene>
<keyword evidence="6" id="KW-1185">Reference proteome</keyword>
<dbReference type="Proteomes" id="UP000187203">
    <property type="component" value="Unassembled WGS sequence"/>
</dbReference>
<organism evidence="4 6">
    <name type="scientific">Corchorus olitorius</name>
    <dbReference type="NCBI Taxonomy" id="93759"/>
    <lineage>
        <taxon>Eukaryota</taxon>
        <taxon>Viridiplantae</taxon>
        <taxon>Streptophyta</taxon>
        <taxon>Embryophyta</taxon>
        <taxon>Tracheophyta</taxon>
        <taxon>Spermatophyta</taxon>
        <taxon>Magnoliopsida</taxon>
        <taxon>eudicotyledons</taxon>
        <taxon>Gunneridae</taxon>
        <taxon>Pentapetalae</taxon>
        <taxon>rosids</taxon>
        <taxon>malvids</taxon>
        <taxon>Malvales</taxon>
        <taxon>Malvaceae</taxon>
        <taxon>Grewioideae</taxon>
        <taxon>Apeibeae</taxon>
        <taxon>Corchorus</taxon>
    </lineage>
</organism>
<evidence type="ECO:0000313" key="5">
    <source>
        <dbReference type="EMBL" id="OMP13742.1"/>
    </source>
</evidence>
<dbReference type="AlphaFoldDB" id="A0A1R3L2Z9"/>
<reference evidence="4" key="2">
    <citation type="submission" date="2013-09" db="EMBL/GenBank/DDBJ databases">
        <authorList>
            <person name="Alam M."/>
            <person name="Haque M.S."/>
            <person name="Islam M.S."/>
            <person name="Emdad E.M."/>
            <person name="Islam M.M."/>
            <person name="Ahmed B."/>
            <person name="Halim A."/>
            <person name="Hossen Q.M.M."/>
            <person name="Hossain M.Z."/>
            <person name="Ahmed R."/>
            <person name="Khan M.M."/>
            <person name="Islam R."/>
            <person name="Rashid M.M."/>
            <person name="Khan S.A."/>
            <person name="Rahman M.S."/>
            <person name="Alam M."/>
            <person name="Yahiya A.S."/>
            <person name="Khan M.S."/>
            <person name="Azam M.S."/>
            <person name="Haque T."/>
            <person name="Lashkar M.Z.H."/>
            <person name="Akhand A.I."/>
            <person name="Morshed G."/>
            <person name="Roy S."/>
            <person name="Uddin K.S."/>
            <person name="Rabeya T."/>
            <person name="Hossain A.S."/>
            <person name="Chowdhury A."/>
            <person name="Snigdha A.R."/>
            <person name="Mortoza M.S."/>
            <person name="Matin S.A."/>
            <person name="Hoque S.M.E."/>
            <person name="Islam M.K."/>
            <person name="Roy D.K."/>
            <person name="Haider R."/>
            <person name="Moosa M.M."/>
            <person name="Elias S.M."/>
            <person name="Hasan A.M."/>
            <person name="Jahan S."/>
            <person name="Shafiuddin M."/>
            <person name="Mahmood N."/>
            <person name="Shommy N.S."/>
        </authorList>
    </citation>
    <scope>NUCLEOTIDE SEQUENCE</scope>
    <source>
        <tissue evidence="4">Whole seedlings</tissue>
    </source>
</reference>
<feature type="region of interest" description="Disordered" evidence="1">
    <location>
        <begin position="1"/>
        <end position="29"/>
    </location>
</feature>
<evidence type="ECO:0000313" key="6">
    <source>
        <dbReference type="Proteomes" id="UP000187203"/>
    </source>
</evidence>
<sequence>MADPPSAPRTSGAPWGPTGGPQALPVAPI</sequence>
<evidence type="ECO:0000313" key="2">
    <source>
        <dbReference type="EMBL" id="OMP10525.1"/>
    </source>
</evidence>
<name>A0A1R3L2Z9_9ROSI</name>
<evidence type="ECO:0000313" key="4">
    <source>
        <dbReference type="EMBL" id="OMP13715.1"/>
    </source>
</evidence>
<reference evidence="6" key="1">
    <citation type="submission" date="2013-09" db="EMBL/GenBank/DDBJ databases">
        <title>Corchorus olitorius genome sequencing.</title>
        <authorList>
            <person name="Alam M."/>
            <person name="Haque M.S."/>
            <person name="Islam M.S."/>
            <person name="Emdad E.M."/>
            <person name="Islam M.M."/>
            <person name="Ahmed B."/>
            <person name="Halim A."/>
            <person name="Hossen Q.M.M."/>
            <person name="Hossain M.Z."/>
            <person name="Ahmed R."/>
            <person name="Khan M.M."/>
            <person name="Islam R."/>
            <person name="Rashid M.M."/>
            <person name="Khan S.A."/>
            <person name="Rahman M.S."/>
            <person name="Alam M."/>
            <person name="Yahiya A.S."/>
            <person name="Khan M.S."/>
            <person name="Azam M.S."/>
            <person name="Haque T."/>
            <person name="Lashkar M.Z.H."/>
            <person name="Akhand A.I."/>
            <person name="Morshed G."/>
            <person name="Roy S."/>
            <person name="Uddin K.S."/>
            <person name="Rabeya T."/>
            <person name="Hossain A.S."/>
            <person name="Chowdhury A."/>
            <person name="Snigdha A.R."/>
            <person name="Mortoza M.S."/>
            <person name="Matin S.A."/>
            <person name="Hoque S.M.E."/>
            <person name="Islam M.K."/>
            <person name="Roy D.K."/>
            <person name="Haider R."/>
            <person name="Moosa M.M."/>
            <person name="Elias S.M."/>
            <person name="Hasan A.M."/>
            <person name="Jahan S."/>
            <person name="Shafiuddin M."/>
            <person name="Mahmood N."/>
            <person name="Shommy N.S."/>
        </authorList>
    </citation>
    <scope>NUCLEOTIDE SEQUENCE [LARGE SCALE GENOMIC DNA]</scope>
    <source>
        <strain evidence="6">cv. O-4</strain>
    </source>
</reference>
<evidence type="ECO:0000256" key="1">
    <source>
        <dbReference type="SAM" id="MobiDB-lite"/>
    </source>
</evidence>
<dbReference type="EMBL" id="AWUE01003395">
    <property type="protein sequence ID" value="OMP13742.1"/>
    <property type="molecule type" value="Genomic_DNA"/>
</dbReference>
<dbReference type="EMBL" id="AWUE01010985">
    <property type="protein sequence ID" value="OMP11065.1"/>
    <property type="molecule type" value="Genomic_DNA"/>
</dbReference>
<proteinExistence type="predicted"/>
<protein>
    <submittedName>
        <fullName evidence="4">Uncharacterized protein</fullName>
    </submittedName>
</protein>
<evidence type="ECO:0000313" key="3">
    <source>
        <dbReference type="EMBL" id="OMP11065.1"/>
    </source>
</evidence>
<reference evidence="4" key="3">
    <citation type="journal article" date="2017" name="Nat. Plants">
        <title>Comparative genomics of two jute species and insight into fibre biogenesis.</title>
        <authorList>
            <person name="Islam M.S."/>
            <person name="Saito J.A."/>
            <person name="Emdad E.M."/>
            <person name="Ahmed B."/>
            <person name="Islam M.M."/>
            <person name="Halim A."/>
            <person name="Hossen Q.M."/>
            <person name="Hossain M.Z."/>
            <person name="Ahmed R."/>
            <person name="Hossain M.S."/>
            <person name="Kabir S.M."/>
            <person name="Khan M.S."/>
            <person name="Khan M.M."/>
            <person name="Hasan R."/>
            <person name="Aktar N."/>
            <person name="Honi U."/>
            <person name="Islam R."/>
            <person name="Rashid M.M."/>
            <person name="Wan X."/>
            <person name="Hou S."/>
            <person name="Haque T."/>
            <person name="Azam M.S."/>
            <person name="Moosa M.M."/>
            <person name="Elias S.M."/>
            <person name="Hasan A.M."/>
            <person name="Mahmood N."/>
            <person name="Shafiuddin M."/>
            <person name="Shahid S."/>
            <person name="Shommu N.S."/>
            <person name="Jahan S."/>
            <person name="Roy S."/>
            <person name="Chowdhury A."/>
            <person name="Akhand A.I."/>
            <person name="Nisho G.M."/>
            <person name="Uddin K.S."/>
            <person name="Rabeya T."/>
            <person name="Hoque S.M."/>
            <person name="Snigdha A.R."/>
            <person name="Mortoza S."/>
            <person name="Matin S.A."/>
            <person name="Islam M.K."/>
            <person name="Lashkar M.Z."/>
            <person name="Zaman M."/>
            <person name="Yuryev A."/>
            <person name="Uddin M.K."/>
            <person name="Rahman M.S."/>
            <person name="Haque M.S."/>
            <person name="Alam M.M."/>
            <person name="Khan H."/>
            <person name="Alam M."/>
        </authorList>
    </citation>
    <scope>NUCLEOTIDE SEQUENCE</scope>
    <source>
        <tissue evidence="4">Whole seedlings</tissue>
    </source>
</reference>